<name>A0ABP9NB12_9GAMM</name>
<dbReference type="Proteomes" id="UP001500171">
    <property type="component" value="Unassembled WGS sequence"/>
</dbReference>
<organism evidence="1 2">
    <name type="scientific">Orbus sasakiae</name>
    <dbReference type="NCBI Taxonomy" id="1078475"/>
    <lineage>
        <taxon>Bacteria</taxon>
        <taxon>Pseudomonadati</taxon>
        <taxon>Pseudomonadota</taxon>
        <taxon>Gammaproteobacteria</taxon>
        <taxon>Orbales</taxon>
        <taxon>Orbaceae</taxon>
        <taxon>Orbus</taxon>
    </lineage>
</organism>
<proteinExistence type="predicted"/>
<sequence length="273" mass="31329">MDKKAKKILFQTYWKNGWKDEKEVKTEPSDFAYAKEKGLMFDPITISHDNCVNKIINIVATMTLEHVAKAFLSSLSTRRLDWRSGIASYFIAKLMTAHQYTPVVSGQSYQDGQISHSSYTCQVCRDLKYGIIGNENYAKADLNILNFERIKWGGVRHGDLLYTYFDLMQFTKQAISEPTKDDRAILKGILAIIASCQRDDYPGSLSDKLTDVPNFKSNQNERNTVIEILACVGILQPASYERSTRGKHDWVYATYWRGQDKYNQQMVKQLFGL</sequence>
<evidence type="ECO:0000313" key="2">
    <source>
        <dbReference type="Proteomes" id="UP001500171"/>
    </source>
</evidence>
<accession>A0ABP9NB12</accession>
<gene>
    <name evidence="1" type="ORF">GCM10023211_21850</name>
</gene>
<keyword evidence="2" id="KW-1185">Reference proteome</keyword>
<dbReference type="RefSeq" id="WP_345492153.1">
    <property type="nucleotide sequence ID" value="NZ_BAABHY010000006.1"/>
</dbReference>
<protein>
    <submittedName>
        <fullName evidence="1">Uncharacterized protein</fullName>
    </submittedName>
</protein>
<dbReference type="EMBL" id="BAABHY010000006">
    <property type="protein sequence ID" value="GAA5113551.1"/>
    <property type="molecule type" value="Genomic_DNA"/>
</dbReference>
<reference evidence="2" key="1">
    <citation type="journal article" date="2019" name="Int. J. Syst. Evol. Microbiol.">
        <title>The Global Catalogue of Microorganisms (GCM) 10K type strain sequencing project: providing services to taxonomists for standard genome sequencing and annotation.</title>
        <authorList>
            <consortium name="The Broad Institute Genomics Platform"/>
            <consortium name="The Broad Institute Genome Sequencing Center for Infectious Disease"/>
            <person name="Wu L."/>
            <person name="Ma J."/>
        </authorList>
    </citation>
    <scope>NUCLEOTIDE SEQUENCE [LARGE SCALE GENOMIC DNA]</scope>
    <source>
        <strain evidence="2">JCM 18050</strain>
    </source>
</reference>
<comment type="caution">
    <text evidence="1">The sequence shown here is derived from an EMBL/GenBank/DDBJ whole genome shotgun (WGS) entry which is preliminary data.</text>
</comment>
<evidence type="ECO:0000313" key="1">
    <source>
        <dbReference type="EMBL" id="GAA5113551.1"/>
    </source>
</evidence>